<feature type="site" description="Important for catalytic activity, responsible for pKa modulation of the active site Glu and correct orientation of both the proton donor and substrate" evidence="8">
    <location>
        <position position="166"/>
    </location>
</feature>
<dbReference type="PANTHER" id="PTHR43301:SF3">
    <property type="entry name" value="ARABINAN ENDO-1,5-ALPHA-L-ARABINOSIDASE A-RELATED"/>
    <property type="match status" value="1"/>
</dbReference>
<dbReference type="EMBL" id="MBLM01000118">
    <property type="protein sequence ID" value="OHV36149.1"/>
    <property type="molecule type" value="Genomic_DNA"/>
</dbReference>
<keyword evidence="4 5" id="KW-0326">Glycosidase</keyword>
<dbReference type="PANTHER" id="PTHR43301">
    <property type="entry name" value="ARABINAN ENDO-1,5-ALPHA-L-ARABINOSIDASE"/>
    <property type="match status" value="1"/>
</dbReference>
<comment type="caution">
    <text evidence="10">The sequence shown here is derived from an EMBL/GenBank/DDBJ whole genome shotgun (WGS) entry which is preliminary data.</text>
</comment>
<evidence type="ECO:0000256" key="4">
    <source>
        <dbReference type="ARBA" id="ARBA00023295"/>
    </source>
</evidence>
<dbReference type="InterPro" id="IPR016840">
    <property type="entry name" value="Glyco_hydro_43_endo_a_Ara-ase"/>
</dbReference>
<reference evidence="11" key="1">
    <citation type="submission" date="2016-07" db="EMBL/GenBank/DDBJ databases">
        <title>Sequence Frankia sp. strain CcI1.17.</title>
        <authorList>
            <person name="Ghodhbane-Gtari F."/>
            <person name="Swanson E."/>
            <person name="Gueddou A."/>
            <person name="Morris K."/>
            <person name="Hezbri K."/>
            <person name="Ktari A."/>
            <person name="Nouioui I."/>
            <person name="Abebe-Akele F."/>
            <person name="Simpson S."/>
            <person name="Thomas K."/>
            <person name="Gtari M."/>
            <person name="Tisa L.S."/>
            <person name="Hurst S."/>
        </authorList>
    </citation>
    <scope>NUCLEOTIDE SEQUENCE [LARGE SCALE GENOMIC DNA]</scope>
    <source>
        <strain evidence="11">Cc1.17</strain>
    </source>
</reference>
<dbReference type="UniPathway" id="UPA00667"/>
<accession>A0A1S1QRG2</accession>
<evidence type="ECO:0000256" key="2">
    <source>
        <dbReference type="ARBA" id="ARBA00009865"/>
    </source>
</evidence>
<sequence>MRFGGSRRLSFWQRATVAVAVAVTACAMVAPGSPALAAYPGPGRVTGNVTVHDPSMVRTPSGYLLFSTHNGIETRSSADRVNFTFVGRAFPTPPSWVYSYNSSGDLWAPDVSYQNGLYWLYYSVSSFGSNNSAIGLATSTTGLPGSWTDRGVVVTSTSSSNFNAIDPSLLVDNNGRWWLSFGSFWSGIYMIRLDPSTGKRLASDNTRYHLAHRPPDPHAVEAPQIVYRSGYYYLFTSHDLCCRGTASTYRITVGRSTSPNGPYLDRAGVPLLNGGGTEVLATHGAVVGPGGQSVLRDTDGALLVYHYYDAGAAGRETLGVNLIGWSGGWPAVY</sequence>
<keyword evidence="9" id="KW-0732">Signal</keyword>
<dbReference type="Pfam" id="PF04616">
    <property type="entry name" value="Glyco_hydro_43"/>
    <property type="match status" value="1"/>
</dbReference>
<dbReference type="GO" id="GO:0046558">
    <property type="term" value="F:arabinan endo-1,5-alpha-L-arabinosidase activity"/>
    <property type="evidence" value="ECO:0007669"/>
    <property type="project" value="InterPro"/>
</dbReference>
<dbReference type="InterPro" id="IPR006710">
    <property type="entry name" value="Glyco_hydro_43"/>
</dbReference>
<feature type="binding site" evidence="7">
    <location>
        <begin position="183"/>
        <end position="185"/>
    </location>
    <ligand>
        <name>substrate</name>
    </ligand>
</feature>
<dbReference type="Proteomes" id="UP000179627">
    <property type="component" value="Unassembled WGS sequence"/>
</dbReference>
<dbReference type="InterPro" id="IPR023296">
    <property type="entry name" value="Glyco_hydro_beta-prop_sf"/>
</dbReference>
<feature type="binding site" evidence="7">
    <location>
        <begin position="163"/>
        <end position="166"/>
    </location>
    <ligand>
        <name>substrate</name>
    </ligand>
</feature>
<dbReference type="CDD" id="cd08998">
    <property type="entry name" value="GH43_Arb43a-like"/>
    <property type="match status" value="1"/>
</dbReference>
<feature type="binding site" evidence="7">
    <location>
        <position position="128"/>
    </location>
    <ligand>
        <name>substrate</name>
    </ligand>
</feature>
<dbReference type="GO" id="GO:0031222">
    <property type="term" value="P:arabinan catabolic process"/>
    <property type="evidence" value="ECO:0007669"/>
    <property type="project" value="UniProtKB-UniPathway"/>
</dbReference>
<gene>
    <name evidence="10" type="ORF">CC117_18325</name>
</gene>
<organism evidence="10 11">
    <name type="scientific">Parafrankia colletiae</name>
    <dbReference type="NCBI Taxonomy" id="573497"/>
    <lineage>
        <taxon>Bacteria</taxon>
        <taxon>Bacillati</taxon>
        <taxon>Actinomycetota</taxon>
        <taxon>Actinomycetes</taxon>
        <taxon>Frankiales</taxon>
        <taxon>Frankiaceae</taxon>
        <taxon>Parafrankia</taxon>
    </lineage>
</organism>
<feature type="active site" description="Proton acceptor" evidence="6">
    <location>
        <position position="53"/>
    </location>
</feature>
<evidence type="ECO:0000256" key="6">
    <source>
        <dbReference type="PIRSR" id="PIRSR026534-1"/>
    </source>
</evidence>
<evidence type="ECO:0000256" key="1">
    <source>
        <dbReference type="ARBA" id="ARBA00004834"/>
    </source>
</evidence>
<evidence type="ECO:0000256" key="8">
    <source>
        <dbReference type="PIRSR" id="PIRSR606710-2"/>
    </source>
</evidence>
<dbReference type="AlphaFoldDB" id="A0A1S1QRG2"/>
<dbReference type="PIRSF" id="PIRSF026534">
    <property type="entry name" value="Endo_alpha-L-arabinosidase"/>
    <property type="match status" value="1"/>
</dbReference>
<feature type="binding site" evidence="7">
    <location>
        <position position="53"/>
    </location>
    <ligand>
        <name>substrate</name>
    </ligand>
</feature>
<evidence type="ECO:0000256" key="3">
    <source>
        <dbReference type="ARBA" id="ARBA00022801"/>
    </source>
</evidence>
<keyword evidence="3 5" id="KW-0378">Hydrolase</keyword>
<feature type="active site" description="Proton donor" evidence="6">
    <location>
        <position position="221"/>
    </location>
</feature>
<evidence type="ECO:0000313" key="10">
    <source>
        <dbReference type="EMBL" id="OHV36149.1"/>
    </source>
</evidence>
<keyword evidence="11" id="KW-1185">Reference proteome</keyword>
<name>A0A1S1QRG2_9ACTN</name>
<proteinExistence type="inferred from homology"/>
<evidence type="ECO:0000313" key="11">
    <source>
        <dbReference type="Proteomes" id="UP000179627"/>
    </source>
</evidence>
<evidence type="ECO:0000256" key="9">
    <source>
        <dbReference type="SAM" id="SignalP"/>
    </source>
</evidence>
<feature type="signal peptide" evidence="9">
    <location>
        <begin position="1"/>
        <end position="37"/>
    </location>
</feature>
<evidence type="ECO:0000256" key="5">
    <source>
        <dbReference type="PIRNR" id="PIRNR026534"/>
    </source>
</evidence>
<dbReference type="PROSITE" id="PS51257">
    <property type="entry name" value="PROKAR_LIPOPROTEIN"/>
    <property type="match status" value="1"/>
</dbReference>
<comment type="similarity">
    <text evidence="2 5">Belongs to the glycosyl hydrolase 43 family.</text>
</comment>
<dbReference type="Gene3D" id="2.115.10.20">
    <property type="entry name" value="Glycosyl hydrolase domain, family 43"/>
    <property type="match status" value="1"/>
</dbReference>
<dbReference type="SUPFAM" id="SSF75005">
    <property type="entry name" value="Arabinanase/levansucrase/invertase"/>
    <property type="match status" value="1"/>
</dbReference>
<feature type="chain" id="PRO_5010369590" evidence="9">
    <location>
        <begin position="38"/>
        <end position="333"/>
    </location>
</feature>
<dbReference type="InterPro" id="IPR050727">
    <property type="entry name" value="GH43_arabinanases"/>
</dbReference>
<protein>
    <submittedName>
        <fullName evidence="10">Arabinan endo-1,5-alpha-L-arabinosidase</fullName>
    </submittedName>
</protein>
<evidence type="ECO:0000256" key="7">
    <source>
        <dbReference type="PIRSR" id="PIRSR026534-2"/>
    </source>
</evidence>
<comment type="pathway">
    <text evidence="1 5">Glycan metabolism; L-arabinan degradation.</text>
</comment>
<dbReference type="RefSeq" id="WP_071085047.1">
    <property type="nucleotide sequence ID" value="NZ_MBLM01000118.1"/>
</dbReference>